<gene>
    <name evidence="2" type="ORF">CPB83DRAFT_842208</name>
</gene>
<feature type="transmembrane region" description="Helical" evidence="1">
    <location>
        <begin position="51"/>
        <end position="69"/>
    </location>
</feature>
<comment type="caution">
    <text evidence="2">The sequence shown here is derived from an EMBL/GenBank/DDBJ whole genome shotgun (WGS) entry which is preliminary data.</text>
</comment>
<evidence type="ECO:0000256" key="1">
    <source>
        <dbReference type="SAM" id="Phobius"/>
    </source>
</evidence>
<evidence type="ECO:0000313" key="2">
    <source>
        <dbReference type="EMBL" id="KAF9535713.1"/>
    </source>
</evidence>
<reference evidence="2" key="1">
    <citation type="submission" date="2020-11" db="EMBL/GenBank/DDBJ databases">
        <authorList>
            <consortium name="DOE Joint Genome Institute"/>
            <person name="Ahrendt S."/>
            <person name="Riley R."/>
            <person name="Andreopoulos W."/>
            <person name="Labutti K."/>
            <person name="Pangilinan J."/>
            <person name="Ruiz-Duenas F.J."/>
            <person name="Barrasa J.M."/>
            <person name="Sanchez-Garcia M."/>
            <person name="Camarero S."/>
            <person name="Miyauchi S."/>
            <person name="Serrano A."/>
            <person name="Linde D."/>
            <person name="Babiker R."/>
            <person name="Drula E."/>
            <person name="Ayuso-Fernandez I."/>
            <person name="Pacheco R."/>
            <person name="Padilla G."/>
            <person name="Ferreira P."/>
            <person name="Barriuso J."/>
            <person name="Kellner H."/>
            <person name="Castanera R."/>
            <person name="Alfaro M."/>
            <person name="Ramirez L."/>
            <person name="Pisabarro A.G."/>
            <person name="Kuo A."/>
            <person name="Tritt A."/>
            <person name="Lipzen A."/>
            <person name="He G."/>
            <person name="Yan M."/>
            <person name="Ng V."/>
            <person name="Cullen D."/>
            <person name="Martin F."/>
            <person name="Rosso M.-N."/>
            <person name="Henrissat B."/>
            <person name="Hibbett D."/>
            <person name="Martinez A.T."/>
            <person name="Grigoriev I.V."/>
        </authorList>
    </citation>
    <scope>NUCLEOTIDE SEQUENCE</scope>
    <source>
        <strain evidence="2">CBS 506.95</strain>
    </source>
</reference>
<dbReference type="EMBL" id="MU157824">
    <property type="protein sequence ID" value="KAF9535713.1"/>
    <property type="molecule type" value="Genomic_DNA"/>
</dbReference>
<keyword evidence="1" id="KW-1133">Transmembrane helix</keyword>
<keyword evidence="1" id="KW-0812">Transmembrane</keyword>
<keyword evidence="3" id="KW-1185">Reference proteome</keyword>
<name>A0A9P6JX02_9AGAR</name>
<dbReference type="Proteomes" id="UP000807306">
    <property type="component" value="Unassembled WGS sequence"/>
</dbReference>
<protein>
    <submittedName>
        <fullName evidence="2">Uncharacterized protein</fullName>
    </submittedName>
</protein>
<organism evidence="2 3">
    <name type="scientific">Crepidotus variabilis</name>
    <dbReference type="NCBI Taxonomy" id="179855"/>
    <lineage>
        <taxon>Eukaryota</taxon>
        <taxon>Fungi</taxon>
        <taxon>Dikarya</taxon>
        <taxon>Basidiomycota</taxon>
        <taxon>Agaricomycotina</taxon>
        <taxon>Agaricomycetes</taxon>
        <taxon>Agaricomycetidae</taxon>
        <taxon>Agaricales</taxon>
        <taxon>Agaricineae</taxon>
        <taxon>Crepidotaceae</taxon>
        <taxon>Crepidotus</taxon>
    </lineage>
</organism>
<evidence type="ECO:0000313" key="3">
    <source>
        <dbReference type="Proteomes" id="UP000807306"/>
    </source>
</evidence>
<accession>A0A9P6JX02</accession>
<sequence>MLIQHHCIITASVHPHYLHHEHAVTHHVSTLDCIVSILFAQCIYLRHLRPFLLRGIDALFLPSIYIILFDFTQLHFLLVSKYIECFYPQRGYYYADSSS</sequence>
<keyword evidence="1" id="KW-0472">Membrane</keyword>
<dbReference type="AlphaFoldDB" id="A0A9P6JX02"/>
<proteinExistence type="predicted"/>